<dbReference type="FunFam" id="1.25.40.10:FF:000006">
    <property type="entry name" value="Prolyl 4-hydroxylase subunit alpha 2"/>
    <property type="match status" value="1"/>
</dbReference>
<reference evidence="11" key="2">
    <citation type="submission" date="2021-09" db="EMBL/GenBank/DDBJ databases">
        <authorList>
            <person name="Jia N."/>
            <person name="Wang J."/>
            <person name="Shi W."/>
            <person name="Du L."/>
            <person name="Sun Y."/>
            <person name="Zhan W."/>
            <person name="Jiang J."/>
            <person name="Wang Q."/>
            <person name="Zhang B."/>
            <person name="Ji P."/>
            <person name="Sakyi L.B."/>
            <person name="Cui X."/>
            <person name="Yuan T."/>
            <person name="Jiang B."/>
            <person name="Yang W."/>
            <person name="Lam T.T.-Y."/>
            <person name="Chang Q."/>
            <person name="Ding S."/>
            <person name="Wang X."/>
            <person name="Zhu J."/>
            <person name="Ruan X."/>
            <person name="Zhao L."/>
            <person name="Wei J."/>
            <person name="Que T."/>
            <person name="Du C."/>
            <person name="Cheng J."/>
            <person name="Dai P."/>
            <person name="Han X."/>
            <person name="Huang E."/>
            <person name="Gao Y."/>
            <person name="Liu J."/>
            <person name="Shao H."/>
            <person name="Ye R."/>
            <person name="Li L."/>
            <person name="Wei W."/>
            <person name="Wang X."/>
            <person name="Wang C."/>
            <person name="Huo Q."/>
            <person name="Li W."/>
            <person name="Guo W."/>
            <person name="Chen H."/>
            <person name="Chen S."/>
            <person name="Zhou L."/>
            <person name="Zhou L."/>
            <person name="Ni X."/>
            <person name="Tian J."/>
            <person name="Zhou Y."/>
            <person name="Sheng Y."/>
            <person name="Liu T."/>
            <person name="Pan Y."/>
            <person name="Xia L."/>
            <person name="Li J."/>
            <person name="Zhao F."/>
            <person name="Cao W."/>
        </authorList>
    </citation>
    <scope>NUCLEOTIDE SEQUENCE</scope>
    <source>
        <strain evidence="11">Rmic-2018</strain>
        <tissue evidence="11">Larvae</tissue>
    </source>
</reference>
<dbReference type="VEuPathDB" id="VectorBase:LOC119187701"/>
<evidence type="ECO:0000256" key="3">
    <source>
        <dbReference type="ARBA" id="ARBA00022896"/>
    </source>
</evidence>
<evidence type="ECO:0000256" key="2">
    <source>
        <dbReference type="ARBA" id="ARBA00022723"/>
    </source>
</evidence>
<feature type="chain" id="PRO_5039936729" description="Prolyl 4-hydroxylase alpha subunit domain-containing protein" evidence="9">
    <location>
        <begin position="27"/>
        <end position="571"/>
    </location>
</feature>
<dbReference type="GO" id="GO:0005506">
    <property type="term" value="F:iron ion binding"/>
    <property type="evidence" value="ECO:0007669"/>
    <property type="project" value="InterPro"/>
</dbReference>
<feature type="signal peptide" evidence="9">
    <location>
        <begin position="1"/>
        <end position="26"/>
    </location>
</feature>
<dbReference type="Gene3D" id="2.60.120.620">
    <property type="entry name" value="q2cbj1_9rhob like domain"/>
    <property type="match status" value="1"/>
</dbReference>
<dbReference type="InterPro" id="IPR013547">
    <property type="entry name" value="P4H_N"/>
</dbReference>
<dbReference type="InterPro" id="IPR045054">
    <property type="entry name" value="P4HA-like"/>
</dbReference>
<keyword evidence="12" id="KW-1185">Reference proteome</keyword>
<comment type="caution">
    <text evidence="11">The sequence shown here is derived from an EMBL/GenBank/DDBJ whole genome shotgun (WGS) entry which is preliminary data.</text>
</comment>
<organism evidence="11 12">
    <name type="scientific">Rhipicephalus microplus</name>
    <name type="common">Cattle tick</name>
    <name type="synonym">Boophilus microplus</name>
    <dbReference type="NCBI Taxonomy" id="6941"/>
    <lineage>
        <taxon>Eukaryota</taxon>
        <taxon>Metazoa</taxon>
        <taxon>Ecdysozoa</taxon>
        <taxon>Arthropoda</taxon>
        <taxon>Chelicerata</taxon>
        <taxon>Arachnida</taxon>
        <taxon>Acari</taxon>
        <taxon>Parasitiformes</taxon>
        <taxon>Ixodida</taxon>
        <taxon>Ixodoidea</taxon>
        <taxon>Ixodidae</taxon>
        <taxon>Rhipicephalinae</taxon>
        <taxon>Rhipicephalus</taxon>
        <taxon>Boophilus</taxon>
    </lineage>
</organism>
<dbReference type="AlphaFoldDB" id="A0A9J6CTX9"/>
<proteinExistence type="predicted"/>
<dbReference type="PANTHER" id="PTHR10869">
    <property type="entry name" value="PROLYL 4-HYDROXYLASE ALPHA SUBUNIT"/>
    <property type="match status" value="1"/>
</dbReference>
<dbReference type="SMART" id="SM00702">
    <property type="entry name" value="P4Hc"/>
    <property type="match status" value="1"/>
</dbReference>
<evidence type="ECO:0000313" key="11">
    <source>
        <dbReference type="EMBL" id="KAH7932080.1"/>
    </source>
</evidence>
<dbReference type="InterPro" id="IPR011990">
    <property type="entry name" value="TPR-like_helical_dom_sf"/>
</dbReference>
<dbReference type="Pfam" id="PF23558">
    <property type="entry name" value="TPR_P4H"/>
    <property type="match status" value="1"/>
</dbReference>
<keyword evidence="3" id="KW-0847">Vitamin C</keyword>
<dbReference type="Gene3D" id="6.10.140.1460">
    <property type="match status" value="1"/>
</dbReference>
<evidence type="ECO:0000256" key="7">
    <source>
        <dbReference type="SAM" id="Coils"/>
    </source>
</evidence>
<evidence type="ECO:0000256" key="1">
    <source>
        <dbReference type="ARBA" id="ARBA00001961"/>
    </source>
</evidence>
<evidence type="ECO:0000256" key="5">
    <source>
        <dbReference type="ARBA" id="ARBA00023002"/>
    </source>
</evidence>
<keyword evidence="7" id="KW-0175">Coiled coil</keyword>
<dbReference type="Proteomes" id="UP000821866">
    <property type="component" value="Unassembled WGS sequence"/>
</dbReference>
<dbReference type="SUPFAM" id="SSF48452">
    <property type="entry name" value="TPR-like"/>
    <property type="match status" value="1"/>
</dbReference>
<reference evidence="11" key="1">
    <citation type="journal article" date="2020" name="Cell">
        <title>Large-Scale Comparative Analyses of Tick Genomes Elucidate Their Genetic Diversity and Vector Capacities.</title>
        <authorList>
            <consortium name="Tick Genome and Microbiome Consortium (TIGMIC)"/>
            <person name="Jia N."/>
            <person name="Wang J."/>
            <person name="Shi W."/>
            <person name="Du L."/>
            <person name="Sun Y."/>
            <person name="Zhan W."/>
            <person name="Jiang J.F."/>
            <person name="Wang Q."/>
            <person name="Zhang B."/>
            <person name="Ji P."/>
            <person name="Bell-Sakyi L."/>
            <person name="Cui X.M."/>
            <person name="Yuan T.T."/>
            <person name="Jiang B.G."/>
            <person name="Yang W.F."/>
            <person name="Lam T.T."/>
            <person name="Chang Q.C."/>
            <person name="Ding S.J."/>
            <person name="Wang X.J."/>
            <person name="Zhu J.G."/>
            <person name="Ruan X.D."/>
            <person name="Zhao L."/>
            <person name="Wei J.T."/>
            <person name="Ye R.Z."/>
            <person name="Que T.C."/>
            <person name="Du C.H."/>
            <person name="Zhou Y.H."/>
            <person name="Cheng J.X."/>
            <person name="Dai P.F."/>
            <person name="Guo W.B."/>
            <person name="Han X.H."/>
            <person name="Huang E.J."/>
            <person name="Li L.F."/>
            <person name="Wei W."/>
            <person name="Gao Y.C."/>
            <person name="Liu J.Z."/>
            <person name="Shao H.Z."/>
            <person name="Wang X."/>
            <person name="Wang C.C."/>
            <person name="Yang T.C."/>
            <person name="Huo Q.B."/>
            <person name="Li W."/>
            <person name="Chen H.Y."/>
            <person name="Chen S.E."/>
            <person name="Zhou L.G."/>
            <person name="Ni X.B."/>
            <person name="Tian J.H."/>
            <person name="Sheng Y."/>
            <person name="Liu T."/>
            <person name="Pan Y.S."/>
            <person name="Xia L.Y."/>
            <person name="Li J."/>
            <person name="Zhao F."/>
            <person name="Cao W.C."/>
        </authorList>
    </citation>
    <scope>NUCLEOTIDE SEQUENCE</scope>
    <source>
        <strain evidence="11">Rmic-2018</strain>
    </source>
</reference>
<gene>
    <name evidence="11" type="ORF">HPB51_029497</name>
</gene>
<dbReference type="GO" id="GO:0005783">
    <property type="term" value="C:endoplasmic reticulum"/>
    <property type="evidence" value="ECO:0007669"/>
    <property type="project" value="InterPro"/>
</dbReference>
<evidence type="ECO:0000256" key="4">
    <source>
        <dbReference type="ARBA" id="ARBA00022964"/>
    </source>
</evidence>
<evidence type="ECO:0000256" key="9">
    <source>
        <dbReference type="SAM" id="SignalP"/>
    </source>
</evidence>
<comment type="cofactor">
    <cofactor evidence="1">
        <name>L-ascorbate</name>
        <dbReference type="ChEBI" id="CHEBI:38290"/>
    </cofactor>
</comment>
<evidence type="ECO:0000256" key="6">
    <source>
        <dbReference type="ARBA" id="ARBA00023004"/>
    </source>
</evidence>
<keyword evidence="5" id="KW-0560">Oxidoreductase</keyword>
<sequence length="571" mass="64610">MATVHLFMSIIGAACSFIMLSTPAQGEVYTALVDLENLLHTEGAIVHTLQRYLDAEEDRLEKIKKLRQEFSQLHKAASRDGDEFISNPVNAFLLVKKLTADWKTISRLMLNTEGKAMVENITHSGHLRFPDEEDLTGAAVALLRLQDTYRLDTASLAKGRIQGVTRPSPELSAGDCFELGRQSYNNEDHYHTVLWMQEALDRVDEEVDKTADRTEILEYLAFSTFQQGNIHHALKLTNDLLAAVPDHPRAPGNKRYYEDTLAKREQYKRGDDGDISEDDSITSKKKSPLPDADSERGIYERLCRGEKFPPLFHDRELTCQYRTNNRPYLLLQPAKEEVMFPKPRIVIYHDVLSEHEMNVIKTLAQPRLRRATVQNYKSGELETASYRISKSAWLKNEEHGVIARVTRRIEDITGLTADTAEELQVVNYGIGGHYEPHFDFARREEKNAFQSLGTGNRIATWLNYKKGKQKLPPHLSNGNRVSTWLNYMSDVSAGGATVFPQLRLTLWPKKSRTNGSMNEVKNFLGHVAHASTSDVQSSPSVAMAVHHVEHRLLSLPLCNKLALDKLSGYSS</sequence>
<feature type="coiled-coil region" evidence="7">
    <location>
        <begin position="46"/>
        <end position="73"/>
    </location>
</feature>
<accession>A0A9J6CTX9</accession>
<keyword evidence="9" id="KW-0732">Signal</keyword>
<dbReference type="InterPro" id="IPR059068">
    <property type="entry name" value="TPR_P4H"/>
</dbReference>
<dbReference type="EMBL" id="JABSTU010006836">
    <property type="protein sequence ID" value="KAH7932080.1"/>
    <property type="molecule type" value="Genomic_DNA"/>
</dbReference>
<feature type="region of interest" description="Disordered" evidence="8">
    <location>
        <begin position="244"/>
        <end position="293"/>
    </location>
</feature>
<evidence type="ECO:0000313" key="12">
    <source>
        <dbReference type="Proteomes" id="UP000821866"/>
    </source>
</evidence>
<dbReference type="Pfam" id="PF08336">
    <property type="entry name" value="P4Ha_N"/>
    <property type="match status" value="1"/>
</dbReference>
<dbReference type="InterPro" id="IPR006620">
    <property type="entry name" value="Pro_4_hyd_alph"/>
</dbReference>
<dbReference type="FunFam" id="2.60.120.620:FF:000046">
    <property type="entry name" value="Predicted protein"/>
    <property type="match status" value="1"/>
</dbReference>
<feature type="domain" description="Prolyl 4-hydroxylase alpha subunit" evidence="10">
    <location>
        <begin position="343"/>
        <end position="536"/>
    </location>
</feature>
<evidence type="ECO:0000259" key="10">
    <source>
        <dbReference type="SMART" id="SM00702"/>
    </source>
</evidence>
<keyword evidence="6" id="KW-0408">Iron</keyword>
<protein>
    <recommendedName>
        <fullName evidence="10">Prolyl 4-hydroxylase alpha subunit domain-containing protein</fullName>
    </recommendedName>
</protein>
<dbReference type="GO" id="GO:0004656">
    <property type="term" value="F:procollagen-proline 4-dioxygenase activity"/>
    <property type="evidence" value="ECO:0007669"/>
    <property type="project" value="InterPro"/>
</dbReference>
<feature type="compositionally biased region" description="Basic and acidic residues" evidence="8">
    <location>
        <begin position="255"/>
        <end position="272"/>
    </location>
</feature>
<evidence type="ECO:0000256" key="8">
    <source>
        <dbReference type="SAM" id="MobiDB-lite"/>
    </source>
</evidence>
<dbReference type="Gene3D" id="1.25.40.10">
    <property type="entry name" value="Tetratricopeptide repeat domain"/>
    <property type="match status" value="1"/>
</dbReference>
<dbReference type="PANTHER" id="PTHR10869:SF244">
    <property type="entry name" value="PROLYL 4-HYDROXYLASE SUBUNIT ALPHA-2"/>
    <property type="match status" value="1"/>
</dbReference>
<name>A0A9J6CTX9_RHIMP</name>
<keyword evidence="4" id="KW-0223">Dioxygenase</keyword>
<dbReference type="GO" id="GO:0031418">
    <property type="term" value="F:L-ascorbic acid binding"/>
    <property type="evidence" value="ECO:0007669"/>
    <property type="project" value="UniProtKB-KW"/>
</dbReference>
<keyword evidence="2" id="KW-0479">Metal-binding</keyword>